<feature type="region of interest" description="Disordered" evidence="1">
    <location>
        <begin position="538"/>
        <end position="563"/>
    </location>
</feature>
<keyword evidence="2" id="KW-1133">Transmembrane helix</keyword>
<keyword evidence="2" id="KW-0472">Membrane</keyword>
<gene>
    <name evidence="3" type="ORF">ACFSBJ_12945</name>
</gene>
<evidence type="ECO:0008006" key="5">
    <source>
        <dbReference type="Google" id="ProtNLM"/>
    </source>
</evidence>
<feature type="transmembrane region" description="Helical" evidence="2">
    <location>
        <begin position="268"/>
        <end position="288"/>
    </location>
</feature>
<evidence type="ECO:0000313" key="3">
    <source>
        <dbReference type="EMBL" id="MFD1634630.1"/>
    </source>
</evidence>
<keyword evidence="4" id="KW-1185">Reference proteome</keyword>
<organism evidence="3 4">
    <name type="scientific">Haloplanus ruber</name>
    <dbReference type="NCBI Taxonomy" id="869892"/>
    <lineage>
        <taxon>Archaea</taxon>
        <taxon>Methanobacteriati</taxon>
        <taxon>Methanobacteriota</taxon>
        <taxon>Stenosarchaea group</taxon>
        <taxon>Halobacteria</taxon>
        <taxon>Halobacteriales</taxon>
        <taxon>Haloferacaceae</taxon>
        <taxon>Haloplanus</taxon>
    </lineage>
</organism>
<dbReference type="RefSeq" id="WP_256404871.1">
    <property type="nucleotide sequence ID" value="NZ_CP187151.1"/>
</dbReference>
<evidence type="ECO:0000313" key="4">
    <source>
        <dbReference type="Proteomes" id="UP001597075"/>
    </source>
</evidence>
<evidence type="ECO:0000256" key="1">
    <source>
        <dbReference type="SAM" id="MobiDB-lite"/>
    </source>
</evidence>
<feature type="transmembrane region" description="Helical" evidence="2">
    <location>
        <begin position="240"/>
        <end position="262"/>
    </location>
</feature>
<proteinExistence type="predicted"/>
<evidence type="ECO:0000256" key="2">
    <source>
        <dbReference type="SAM" id="Phobius"/>
    </source>
</evidence>
<keyword evidence="2" id="KW-0812">Transmembrane</keyword>
<sequence>MRRVLLAVIALSLVVAPILSLGAVPAMAQDATSNTTATSSEYALSDLQQGGTTHAGAPPSMRFMGSYGSATLRHEPVGLGSEDWEYVDSGASLVKRNEVTLKTIRLGDPAEDLTVHVVAWNRETKTVQTENGTTTEPVAANVTEREVQVSLGRGYDNASVPLPANFGGRQQITMWIEEYPDARWHFEHRSVATTRPISINSWGDFLNALFWRIGVFALPAMVVGWGLAKRHRETAIVGPQWGAVKWIGAFAVPITLLASVWAFQGAVLAVRAPAAIGLLFGPLTYALTLEAGNDKLEQFLFRHQDLEHAKSPRGDEAFDSRYVTHTVKHGVRRESAGELVLIEKGLMPYIARLRGNLAVLDITDVETHKEGRGPYALEIELDPDWKPDDALVHDPPRVARRSLMKRADVPLLGATEIPNPAVVLPIALCVGAGYYVADATLGIPGVGAATGFVVALPFIHYVEEGGADAEPAPYHFTQAEASLAHETAEYADAKLLEEFRDIAWQERMKTPLEARELVEQFDQTVTSQLNATELGDLGLDDVFDDGERDRTDSVNGGVASGDD</sequence>
<feature type="transmembrane region" description="Helical" evidence="2">
    <location>
        <begin position="209"/>
        <end position="228"/>
    </location>
</feature>
<comment type="caution">
    <text evidence="3">The sequence shown here is derived from an EMBL/GenBank/DDBJ whole genome shotgun (WGS) entry which is preliminary data.</text>
</comment>
<dbReference type="EMBL" id="JBHUDL010000010">
    <property type="protein sequence ID" value="MFD1634630.1"/>
    <property type="molecule type" value="Genomic_DNA"/>
</dbReference>
<dbReference type="Proteomes" id="UP001597075">
    <property type="component" value="Unassembled WGS sequence"/>
</dbReference>
<accession>A0ABD6D229</accession>
<reference evidence="3 4" key="1">
    <citation type="journal article" date="2019" name="Int. J. Syst. Evol. Microbiol.">
        <title>The Global Catalogue of Microorganisms (GCM) 10K type strain sequencing project: providing services to taxonomists for standard genome sequencing and annotation.</title>
        <authorList>
            <consortium name="The Broad Institute Genomics Platform"/>
            <consortium name="The Broad Institute Genome Sequencing Center for Infectious Disease"/>
            <person name="Wu L."/>
            <person name="Ma J."/>
        </authorList>
    </citation>
    <scope>NUCLEOTIDE SEQUENCE [LARGE SCALE GENOMIC DNA]</scope>
    <source>
        <strain evidence="3 4">CGMCC 1.10594</strain>
    </source>
</reference>
<protein>
    <recommendedName>
        <fullName evidence="5">DUF2207 domain-containing protein</fullName>
    </recommendedName>
</protein>
<name>A0ABD6D229_9EURY</name>
<dbReference type="AlphaFoldDB" id="A0ABD6D229"/>